<evidence type="ECO:0000313" key="2">
    <source>
        <dbReference type="Proteomes" id="UP000054683"/>
    </source>
</evidence>
<sequence>MKTETTAFLSHQEIFDRAAMHLQQQGRAGLLQRGGGAYCGYLGGCPVGRLIQPRDYSTTMEGVPVRFLAKASNEIPAYMDAGVAALKKALLRAHINVYDPTTIALLSCLQNVHDVFGTWEWQARLISIARQFGVSAERVTSAIWRIAS</sequence>
<name>A0A158J7A8_9BURK</name>
<dbReference type="AlphaFoldDB" id="A0A158J7A8"/>
<dbReference type="Proteomes" id="UP000054683">
    <property type="component" value="Unassembled WGS sequence"/>
</dbReference>
<organism evidence="1 2">
    <name type="scientific">Caballeronia udeis</name>
    <dbReference type="NCBI Taxonomy" id="1232866"/>
    <lineage>
        <taxon>Bacteria</taxon>
        <taxon>Pseudomonadati</taxon>
        <taxon>Pseudomonadota</taxon>
        <taxon>Betaproteobacteria</taxon>
        <taxon>Burkholderiales</taxon>
        <taxon>Burkholderiaceae</taxon>
        <taxon>Caballeronia</taxon>
    </lineage>
</organism>
<protein>
    <submittedName>
        <fullName evidence="1">Uncharacterized protein</fullName>
    </submittedName>
</protein>
<accession>A0A158J7A8</accession>
<reference evidence="1 2" key="1">
    <citation type="submission" date="2016-01" db="EMBL/GenBank/DDBJ databases">
        <authorList>
            <person name="Oliw E.H."/>
        </authorList>
    </citation>
    <scope>NUCLEOTIDE SEQUENCE [LARGE SCALE GENOMIC DNA]</scope>
    <source>
        <strain evidence="1">LMG 27134</strain>
    </source>
</reference>
<dbReference type="RefSeq" id="WP_062091408.1">
    <property type="nucleotide sequence ID" value="NZ_FCOK02000072.1"/>
</dbReference>
<gene>
    <name evidence="1" type="ORF">AWB69_07224</name>
</gene>
<proteinExistence type="predicted"/>
<dbReference type="OrthoDB" id="8926035at2"/>
<dbReference type="EMBL" id="FCOK02000072">
    <property type="protein sequence ID" value="SAL64220.1"/>
    <property type="molecule type" value="Genomic_DNA"/>
</dbReference>
<evidence type="ECO:0000313" key="1">
    <source>
        <dbReference type="EMBL" id="SAL64220.1"/>
    </source>
</evidence>